<feature type="transmembrane region" description="Helical" evidence="1">
    <location>
        <begin position="57"/>
        <end position="79"/>
    </location>
</feature>
<dbReference type="Proteomes" id="UP001302274">
    <property type="component" value="Unassembled WGS sequence"/>
</dbReference>
<dbReference type="GO" id="GO:0004190">
    <property type="term" value="F:aspartic-type endopeptidase activity"/>
    <property type="evidence" value="ECO:0007669"/>
    <property type="project" value="UniProtKB-EC"/>
</dbReference>
<dbReference type="Pfam" id="PF01478">
    <property type="entry name" value="Peptidase_A24"/>
    <property type="match status" value="1"/>
</dbReference>
<dbReference type="EC" id="3.4.23.43" evidence="3"/>
<reference evidence="3 4" key="1">
    <citation type="submission" date="2023-11" db="EMBL/GenBank/DDBJ databases">
        <title>A Novel Polar Bacteriovorax (B. antarcticus) Isolated from the Biocrust in Antarctica.</title>
        <authorList>
            <person name="Mun W."/>
            <person name="Choi S.Y."/>
            <person name="Mitchell R.J."/>
        </authorList>
    </citation>
    <scope>NUCLEOTIDE SEQUENCE [LARGE SCALE GENOMIC DNA]</scope>
    <source>
        <strain evidence="3 4">PP10</strain>
    </source>
</reference>
<dbReference type="Gene3D" id="1.20.120.1220">
    <property type="match status" value="1"/>
</dbReference>
<keyword evidence="1" id="KW-0812">Transmembrane</keyword>
<gene>
    <name evidence="3" type="ORF">SHI21_00260</name>
</gene>
<keyword evidence="3" id="KW-0378">Hydrolase</keyword>
<evidence type="ECO:0000256" key="1">
    <source>
        <dbReference type="SAM" id="Phobius"/>
    </source>
</evidence>
<feature type="transmembrane region" description="Helical" evidence="1">
    <location>
        <begin position="141"/>
        <end position="159"/>
    </location>
</feature>
<name>A0ABU5VQH1_9BACT</name>
<keyword evidence="1" id="KW-1133">Transmembrane helix</keyword>
<comment type="caution">
    <text evidence="3">The sequence shown here is derived from an EMBL/GenBank/DDBJ whole genome shotgun (WGS) entry which is preliminary data.</text>
</comment>
<keyword evidence="4" id="KW-1185">Reference proteome</keyword>
<sequence length="169" mass="19805">MFPIVVYVFISIQLLFVAYIDFKTQKIANMWMLINFLFFCLLTIVFPTVYIWSFEAFVFPLAFLLVGFALYMAHIMGGGDSKYLSSLYILVPLNMQETVFTYLLYATILVGSTLLLFNILKNLDIIIIHFKMRDIAGIKKIFGKKFTYAPVIFIAWMWFGWQNYKILSF</sequence>
<feature type="domain" description="Prepilin type IV endopeptidase peptidase" evidence="2">
    <location>
        <begin position="9"/>
        <end position="110"/>
    </location>
</feature>
<evidence type="ECO:0000259" key="2">
    <source>
        <dbReference type="Pfam" id="PF01478"/>
    </source>
</evidence>
<organism evidence="3 4">
    <name type="scientific">Bacteriovorax antarcticus</name>
    <dbReference type="NCBI Taxonomy" id="3088717"/>
    <lineage>
        <taxon>Bacteria</taxon>
        <taxon>Pseudomonadati</taxon>
        <taxon>Bdellovibrionota</taxon>
        <taxon>Bacteriovoracia</taxon>
        <taxon>Bacteriovoracales</taxon>
        <taxon>Bacteriovoracaceae</taxon>
        <taxon>Bacteriovorax</taxon>
    </lineage>
</organism>
<accession>A0ABU5VQH1</accession>
<protein>
    <submittedName>
        <fullName evidence="3">Prepilin peptidase</fullName>
        <ecNumber evidence="3">3.4.23.43</ecNumber>
    </submittedName>
</protein>
<proteinExistence type="predicted"/>
<evidence type="ECO:0000313" key="3">
    <source>
        <dbReference type="EMBL" id="MEA9354614.1"/>
    </source>
</evidence>
<feature type="transmembrane region" description="Helical" evidence="1">
    <location>
        <begin position="5"/>
        <end position="22"/>
    </location>
</feature>
<feature type="transmembrane region" description="Helical" evidence="1">
    <location>
        <begin position="99"/>
        <end position="120"/>
    </location>
</feature>
<dbReference type="InterPro" id="IPR000045">
    <property type="entry name" value="Prepilin_IV_endopep_pep"/>
</dbReference>
<feature type="transmembrane region" description="Helical" evidence="1">
    <location>
        <begin position="28"/>
        <end position="50"/>
    </location>
</feature>
<dbReference type="RefSeq" id="WP_323574054.1">
    <property type="nucleotide sequence ID" value="NZ_JAYGJQ010000001.1"/>
</dbReference>
<evidence type="ECO:0000313" key="4">
    <source>
        <dbReference type="Proteomes" id="UP001302274"/>
    </source>
</evidence>
<keyword evidence="1" id="KW-0472">Membrane</keyword>
<dbReference type="EMBL" id="JAYGJQ010000001">
    <property type="protein sequence ID" value="MEA9354614.1"/>
    <property type="molecule type" value="Genomic_DNA"/>
</dbReference>